<keyword evidence="3" id="KW-1185">Reference proteome</keyword>
<feature type="region of interest" description="Disordered" evidence="1">
    <location>
        <begin position="1"/>
        <end position="76"/>
    </location>
</feature>
<name>A0AAV4DAU7_9GAST</name>
<comment type="caution">
    <text evidence="2">The sequence shown here is derived from an EMBL/GenBank/DDBJ whole genome shotgun (WGS) entry which is preliminary data.</text>
</comment>
<organism evidence="2 3">
    <name type="scientific">Plakobranchus ocellatus</name>
    <dbReference type="NCBI Taxonomy" id="259542"/>
    <lineage>
        <taxon>Eukaryota</taxon>
        <taxon>Metazoa</taxon>
        <taxon>Spiralia</taxon>
        <taxon>Lophotrochozoa</taxon>
        <taxon>Mollusca</taxon>
        <taxon>Gastropoda</taxon>
        <taxon>Heterobranchia</taxon>
        <taxon>Euthyneura</taxon>
        <taxon>Panpulmonata</taxon>
        <taxon>Sacoglossa</taxon>
        <taxon>Placobranchoidea</taxon>
        <taxon>Plakobranchidae</taxon>
        <taxon>Plakobranchus</taxon>
    </lineage>
</organism>
<accession>A0AAV4DAU7</accession>
<feature type="compositionally biased region" description="Basic and acidic residues" evidence="1">
    <location>
        <begin position="23"/>
        <end position="36"/>
    </location>
</feature>
<evidence type="ECO:0000313" key="2">
    <source>
        <dbReference type="EMBL" id="GFO41261.1"/>
    </source>
</evidence>
<proteinExistence type="predicted"/>
<dbReference type="EMBL" id="BLXT01007673">
    <property type="protein sequence ID" value="GFO41261.1"/>
    <property type="molecule type" value="Genomic_DNA"/>
</dbReference>
<gene>
    <name evidence="2" type="ORF">PoB_006776600</name>
</gene>
<sequence length="108" mass="11662">MSGPTPSHSPSPTDVTTETSSPHFDKEDNSSQDKKPSSYTITHTLETTETHGTNTCKKDLRNTDSSHSDRTNTTYTADNAAGISFSTNTTCTANQVHDSFSDCTINTN</sequence>
<feature type="compositionally biased region" description="Low complexity" evidence="1">
    <location>
        <begin position="40"/>
        <end position="55"/>
    </location>
</feature>
<dbReference type="Proteomes" id="UP000735302">
    <property type="component" value="Unassembled WGS sequence"/>
</dbReference>
<evidence type="ECO:0000256" key="1">
    <source>
        <dbReference type="SAM" id="MobiDB-lite"/>
    </source>
</evidence>
<feature type="compositionally biased region" description="Basic and acidic residues" evidence="1">
    <location>
        <begin position="56"/>
        <end position="70"/>
    </location>
</feature>
<dbReference type="AlphaFoldDB" id="A0AAV4DAU7"/>
<evidence type="ECO:0000313" key="3">
    <source>
        <dbReference type="Proteomes" id="UP000735302"/>
    </source>
</evidence>
<protein>
    <submittedName>
        <fullName evidence="2">Uncharacterized protein</fullName>
    </submittedName>
</protein>
<feature type="compositionally biased region" description="Low complexity" evidence="1">
    <location>
        <begin position="1"/>
        <end position="17"/>
    </location>
</feature>
<reference evidence="2 3" key="1">
    <citation type="journal article" date="2021" name="Elife">
        <title>Chloroplast acquisition without the gene transfer in kleptoplastic sea slugs, Plakobranchus ocellatus.</title>
        <authorList>
            <person name="Maeda T."/>
            <person name="Takahashi S."/>
            <person name="Yoshida T."/>
            <person name="Shimamura S."/>
            <person name="Takaki Y."/>
            <person name="Nagai Y."/>
            <person name="Toyoda A."/>
            <person name="Suzuki Y."/>
            <person name="Arimoto A."/>
            <person name="Ishii H."/>
            <person name="Satoh N."/>
            <person name="Nishiyama T."/>
            <person name="Hasebe M."/>
            <person name="Maruyama T."/>
            <person name="Minagawa J."/>
            <person name="Obokata J."/>
            <person name="Shigenobu S."/>
        </authorList>
    </citation>
    <scope>NUCLEOTIDE SEQUENCE [LARGE SCALE GENOMIC DNA]</scope>
</reference>